<gene>
    <name evidence="2" type="ORF">BJ085DRAFT_40445</name>
</gene>
<feature type="transmembrane region" description="Helical" evidence="1">
    <location>
        <begin position="45"/>
        <end position="63"/>
    </location>
</feature>
<feature type="transmembrane region" description="Helical" evidence="1">
    <location>
        <begin position="128"/>
        <end position="154"/>
    </location>
</feature>
<evidence type="ECO:0000313" key="2">
    <source>
        <dbReference type="EMBL" id="RKP40389.1"/>
    </source>
</evidence>
<keyword evidence="1" id="KW-1133">Transmembrane helix</keyword>
<sequence length="213" mass="23516">MIPPTTHRFMGILDIRSTIKFVALIFAIGNFLSTLRYSLQCNVPHLVLCAVATGLCICGYFGARRSSTLLVTLFIVYLVLEIIATLSSIAIILSQVFHHQGARSVCHMVLHTYRWLIAGSACGKRFNVVITLFILGQVVIVGFLIYILVLAVALRRQRTPAYTCGLDAQPVALEYTTRPDYPMTMPTHPPAAVVVNSHGEKRPYLDGPPPYSV</sequence>
<keyword evidence="3" id="KW-1185">Reference proteome</keyword>
<dbReference type="AlphaFoldDB" id="A0A4V1J5V6"/>
<accession>A0A4V1J5V6</accession>
<evidence type="ECO:0000313" key="3">
    <source>
        <dbReference type="Proteomes" id="UP000268162"/>
    </source>
</evidence>
<feature type="transmembrane region" description="Helical" evidence="1">
    <location>
        <begin position="70"/>
        <end position="93"/>
    </location>
</feature>
<keyword evidence="1" id="KW-0812">Transmembrane</keyword>
<keyword evidence="1" id="KW-0472">Membrane</keyword>
<reference evidence="3" key="1">
    <citation type="journal article" date="2018" name="Nat. Microbiol.">
        <title>Leveraging single-cell genomics to expand the fungal tree of life.</title>
        <authorList>
            <person name="Ahrendt S.R."/>
            <person name="Quandt C.A."/>
            <person name="Ciobanu D."/>
            <person name="Clum A."/>
            <person name="Salamov A."/>
            <person name="Andreopoulos B."/>
            <person name="Cheng J.F."/>
            <person name="Woyke T."/>
            <person name="Pelin A."/>
            <person name="Henrissat B."/>
            <person name="Reynolds N.K."/>
            <person name="Benny G.L."/>
            <person name="Smith M.E."/>
            <person name="James T.Y."/>
            <person name="Grigoriev I.V."/>
        </authorList>
    </citation>
    <scope>NUCLEOTIDE SEQUENCE [LARGE SCALE GENOMIC DNA]</scope>
    <source>
        <strain evidence="3">RSA 468</strain>
    </source>
</reference>
<dbReference type="EMBL" id="ML002211">
    <property type="protein sequence ID" value="RKP40389.1"/>
    <property type="molecule type" value="Genomic_DNA"/>
</dbReference>
<feature type="transmembrane region" description="Helical" evidence="1">
    <location>
        <begin position="21"/>
        <end position="39"/>
    </location>
</feature>
<evidence type="ECO:0000256" key="1">
    <source>
        <dbReference type="SAM" id="Phobius"/>
    </source>
</evidence>
<dbReference type="Proteomes" id="UP000268162">
    <property type="component" value="Unassembled WGS sequence"/>
</dbReference>
<name>A0A4V1J5V6_9FUNG</name>
<proteinExistence type="predicted"/>
<protein>
    <submittedName>
        <fullName evidence="2">Uncharacterized protein</fullName>
    </submittedName>
</protein>
<organism evidence="2 3">
    <name type="scientific">Dimargaris cristalligena</name>
    <dbReference type="NCBI Taxonomy" id="215637"/>
    <lineage>
        <taxon>Eukaryota</taxon>
        <taxon>Fungi</taxon>
        <taxon>Fungi incertae sedis</taxon>
        <taxon>Zoopagomycota</taxon>
        <taxon>Kickxellomycotina</taxon>
        <taxon>Dimargaritomycetes</taxon>
        <taxon>Dimargaritales</taxon>
        <taxon>Dimargaritaceae</taxon>
        <taxon>Dimargaris</taxon>
    </lineage>
</organism>